<protein>
    <submittedName>
        <fullName evidence="2">Uncharacterized protein</fullName>
    </submittedName>
</protein>
<dbReference type="Proteomes" id="UP000299102">
    <property type="component" value="Unassembled WGS sequence"/>
</dbReference>
<sequence>MQSIIRLRLRENNKRTGAAATAPAPPHARGGDIKGILTAPPPTAALCPQPSPAASPAGVREVARVVGTGEGCLQMMLRY</sequence>
<feature type="region of interest" description="Disordered" evidence="1">
    <location>
        <begin position="10"/>
        <end position="32"/>
    </location>
</feature>
<gene>
    <name evidence="2" type="ORF">EVAR_14379_1</name>
</gene>
<evidence type="ECO:0000313" key="3">
    <source>
        <dbReference type="Proteomes" id="UP000299102"/>
    </source>
</evidence>
<dbReference type="AlphaFoldDB" id="A0A4C1TX50"/>
<comment type="caution">
    <text evidence="2">The sequence shown here is derived from an EMBL/GenBank/DDBJ whole genome shotgun (WGS) entry which is preliminary data.</text>
</comment>
<proteinExistence type="predicted"/>
<name>A0A4C1TX50_EUMVA</name>
<organism evidence="2 3">
    <name type="scientific">Eumeta variegata</name>
    <name type="common">Bagworm moth</name>
    <name type="synonym">Eumeta japonica</name>
    <dbReference type="NCBI Taxonomy" id="151549"/>
    <lineage>
        <taxon>Eukaryota</taxon>
        <taxon>Metazoa</taxon>
        <taxon>Ecdysozoa</taxon>
        <taxon>Arthropoda</taxon>
        <taxon>Hexapoda</taxon>
        <taxon>Insecta</taxon>
        <taxon>Pterygota</taxon>
        <taxon>Neoptera</taxon>
        <taxon>Endopterygota</taxon>
        <taxon>Lepidoptera</taxon>
        <taxon>Glossata</taxon>
        <taxon>Ditrysia</taxon>
        <taxon>Tineoidea</taxon>
        <taxon>Psychidae</taxon>
        <taxon>Oiketicinae</taxon>
        <taxon>Eumeta</taxon>
    </lineage>
</organism>
<reference evidence="2 3" key="1">
    <citation type="journal article" date="2019" name="Commun. Biol.">
        <title>The bagworm genome reveals a unique fibroin gene that provides high tensile strength.</title>
        <authorList>
            <person name="Kono N."/>
            <person name="Nakamura H."/>
            <person name="Ohtoshi R."/>
            <person name="Tomita M."/>
            <person name="Numata K."/>
            <person name="Arakawa K."/>
        </authorList>
    </citation>
    <scope>NUCLEOTIDE SEQUENCE [LARGE SCALE GENOMIC DNA]</scope>
</reference>
<accession>A0A4C1TX50</accession>
<evidence type="ECO:0000256" key="1">
    <source>
        <dbReference type="SAM" id="MobiDB-lite"/>
    </source>
</evidence>
<evidence type="ECO:0000313" key="2">
    <source>
        <dbReference type="EMBL" id="GBP18609.1"/>
    </source>
</evidence>
<keyword evidence="3" id="KW-1185">Reference proteome</keyword>
<dbReference type="EMBL" id="BGZK01000099">
    <property type="protein sequence ID" value="GBP18609.1"/>
    <property type="molecule type" value="Genomic_DNA"/>
</dbReference>